<evidence type="ECO:0000256" key="1">
    <source>
        <dbReference type="ARBA" id="ARBA00023015"/>
    </source>
</evidence>
<organism evidence="6 7">
    <name type="scientific">Catenovulum adriaticum</name>
    <dbReference type="NCBI Taxonomy" id="2984846"/>
    <lineage>
        <taxon>Bacteria</taxon>
        <taxon>Pseudomonadati</taxon>
        <taxon>Pseudomonadota</taxon>
        <taxon>Gammaproteobacteria</taxon>
        <taxon>Alteromonadales</taxon>
        <taxon>Alteromonadaceae</taxon>
        <taxon>Catenovulum</taxon>
    </lineage>
</organism>
<keyword evidence="3" id="KW-0804">Transcription</keyword>
<feature type="transmembrane region" description="Helical" evidence="4">
    <location>
        <begin position="228"/>
        <end position="247"/>
    </location>
</feature>
<feature type="transmembrane region" description="Helical" evidence="4">
    <location>
        <begin position="74"/>
        <end position="95"/>
    </location>
</feature>
<accession>A0ABY7AW91</accession>
<name>A0ABY7AW91_9ALTE</name>
<dbReference type="SMART" id="SM00342">
    <property type="entry name" value="HTH_ARAC"/>
    <property type="match status" value="1"/>
</dbReference>
<keyword evidence="4" id="KW-0472">Membrane</keyword>
<evidence type="ECO:0000259" key="5">
    <source>
        <dbReference type="PROSITE" id="PS01124"/>
    </source>
</evidence>
<evidence type="ECO:0000256" key="3">
    <source>
        <dbReference type="ARBA" id="ARBA00023163"/>
    </source>
</evidence>
<evidence type="ECO:0000313" key="6">
    <source>
        <dbReference type="EMBL" id="WAJ72476.1"/>
    </source>
</evidence>
<dbReference type="Pfam" id="PF12833">
    <property type="entry name" value="HTH_18"/>
    <property type="match status" value="1"/>
</dbReference>
<gene>
    <name evidence="6" type="ORF">OLW01_17250</name>
</gene>
<dbReference type="InterPro" id="IPR009057">
    <property type="entry name" value="Homeodomain-like_sf"/>
</dbReference>
<dbReference type="EMBL" id="CP109967">
    <property type="protein sequence ID" value="WAJ72476.1"/>
    <property type="molecule type" value="Genomic_DNA"/>
</dbReference>
<dbReference type="SUPFAM" id="SSF46689">
    <property type="entry name" value="Homeodomain-like"/>
    <property type="match status" value="1"/>
</dbReference>
<feature type="transmembrane region" description="Helical" evidence="4">
    <location>
        <begin position="107"/>
        <end position="128"/>
    </location>
</feature>
<feature type="transmembrane region" description="Helical" evidence="4">
    <location>
        <begin position="12"/>
        <end position="29"/>
    </location>
</feature>
<geneLocation type="plasmid" evidence="6 7">
    <name>pCadTS8_2</name>
</geneLocation>
<feature type="transmembrane region" description="Helical" evidence="4">
    <location>
        <begin position="184"/>
        <end position="208"/>
    </location>
</feature>
<keyword evidence="1" id="KW-0805">Transcription regulation</keyword>
<evidence type="ECO:0000313" key="7">
    <source>
        <dbReference type="Proteomes" id="UP001163726"/>
    </source>
</evidence>
<feature type="transmembrane region" description="Helical" evidence="4">
    <location>
        <begin position="36"/>
        <end position="54"/>
    </location>
</feature>
<dbReference type="Gene3D" id="1.10.10.60">
    <property type="entry name" value="Homeodomain-like"/>
    <property type="match status" value="1"/>
</dbReference>
<dbReference type="InterPro" id="IPR018060">
    <property type="entry name" value="HTH_AraC"/>
</dbReference>
<keyword evidence="4" id="KW-1133">Transmembrane helix</keyword>
<proteinExistence type="predicted"/>
<feature type="domain" description="HTH araC/xylS-type" evidence="5">
    <location>
        <begin position="264"/>
        <end position="372"/>
    </location>
</feature>
<reference evidence="6" key="1">
    <citation type="submission" date="2022-10" db="EMBL/GenBank/DDBJ databases">
        <title>Catenovulum adriacola sp. nov. isolated in the Harbour of Susak.</title>
        <authorList>
            <person name="Schoch T."/>
            <person name="Reich S.J."/>
            <person name="Stoeferle S."/>
            <person name="Flaiz M."/>
            <person name="Kazda M."/>
            <person name="Riedel C.U."/>
            <person name="Duerre P."/>
        </authorList>
    </citation>
    <scope>NUCLEOTIDE SEQUENCE</scope>
    <source>
        <strain evidence="6">TS8</strain>
        <plasmid evidence="6">pCadTS8_2</plasmid>
    </source>
</reference>
<keyword evidence="4" id="KW-0812">Transmembrane</keyword>
<dbReference type="PROSITE" id="PS01124">
    <property type="entry name" value="HTH_ARAC_FAMILY_2"/>
    <property type="match status" value="1"/>
</dbReference>
<protein>
    <submittedName>
        <fullName evidence="6">Helix-turn-helix domain-containing protein</fullName>
    </submittedName>
</protein>
<dbReference type="PANTHER" id="PTHR43280">
    <property type="entry name" value="ARAC-FAMILY TRANSCRIPTIONAL REGULATOR"/>
    <property type="match status" value="1"/>
</dbReference>
<keyword evidence="6" id="KW-0614">Plasmid</keyword>
<evidence type="ECO:0000256" key="2">
    <source>
        <dbReference type="ARBA" id="ARBA00023125"/>
    </source>
</evidence>
<dbReference type="PANTHER" id="PTHR43280:SF29">
    <property type="entry name" value="ARAC-FAMILY TRANSCRIPTIONAL REGULATOR"/>
    <property type="match status" value="1"/>
</dbReference>
<feature type="transmembrane region" description="Helical" evidence="4">
    <location>
        <begin position="140"/>
        <end position="164"/>
    </location>
</feature>
<dbReference type="Proteomes" id="UP001163726">
    <property type="component" value="Plasmid pCadTS8_2"/>
</dbReference>
<keyword evidence="7" id="KW-1185">Reference proteome</keyword>
<evidence type="ECO:0000256" key="4">
    <source>
        <dbReference type="SAM" id="Phobius"/>
    </source>
</evidence>
<keyword evidence="2" id="KW-0238">DNA-binding</keyword>
<dbReference type="RefSeq" id="WP_268077275.1">
    <property type="nucleotide sequence ID" value="NZ_CP109967.1"/>
</dbReference>
<sequence>MDKTLFNLHDLVLLLTAFECFAIVAFLGWSKKTKTLTTYLLIAFFIIRASISLHELVLWGSTFRYWVLELSPNLFFVFNFSYWLDAPLLFLYIYCNIKPTYKLQLKTLLHLLPALIFMIYLVVSFYWLPLPIKDGLIRNYSFASLEFVSVDLLAKFIRLIYMALAIKLLQDNIKQPEPAQTPPWMLPIIIAYTAVLSWELLLSILKVYHSIWELKYYNVVEIIGISDYYMLFALINVVVFLAVNHFLTPKPQKRKIVNKEPINMEYVEKLEVAMEQEKLYLNPNLSFERMAEKVDIPSKDLSATINRYYHVNFYEFINNYRINEAKALLEDPALSHRSITEIFYDSGFNSKSVYNTLFKKKFNMTPSQYRKSIAK</sequence>